<dbReference type="InterPro" id="IPR014211">
    <property type="entry name" value="Spore_III_AD"/>
</dbReference>
<evidence type="ECO:0000313" key="3">
    <source>
        <dbReference type="Proteomes" id="UP000065807"/>
    </source>
</evidence>
<dbReference type="Proteomes" id="UP000065807">
    <property type="component" value="Chromosome"/>
</dbReference>
<name>A0A0K2SNM2_LIMPI</name>
<sequence length="132" mass="14382">MGEIARIVGLGLVLTVVLLFLRRQYPEIAFELSMAYVLVVFLLLLGPLGQLVDLFRELGRRAELSGYYLDVVLRAVAVAYLATFGAQMSKDAGEGSIAALIELAGKVLILVLAIPLFTALLDTLLRLLPRQP</sequence>
<dbReference type="KEGG" id="lpil:LIP_2604"/>
<dbReference type="Pfam" id="PF06686">
    <property type="entry name" value="SpoIIIAC"/>
    <property type="match status" value="2"/>
</dbReference>
<feature type="transmembrane region" description="Helical" evidence="1">
    <location>
        <begin position="107"/>
        <end position="128"/>
    </location>
</feature>
<reference evidence="3" key="2">
    <citation type="journal article" date="2016" name="Int. J. Syst. Evol. Microbiol.">
        <title>Complete genome sequence and cell structure of Limnochorda pilosa, a Gram-negative spore-former within the phylum Firmicutes.</title>
        <authorList>
            <person name="Watanabe M."/>
            <person name="Kojima H."/>
            <person name="Fukui M."/>
        </authorList>
    </citation>
    <scope>NUCLEOTIDE SEQUENCE [LARGE SCALE GENOMIC DNA]</scope>
    <source>
        <strain evidence="3">HC45</strain>
    </source>
</reference>
<reference evidence="3" key="1">
    <citation type="submission" date="2015-07" db="EMBL/GenBank/DDBJ databases">
        <title>Complete genome sequence and phylogenetic analysis of Limnochorda pilosa.</title>
        <authorList>
            <person name="Watanabe M."/>
            <person name="Kojima H."/>
            <person name="Fukui M."/>
        </authorList>
    </citation>
    <scope>NUCLEOTIDE SEQUENCE [LARGE SCALE GENOMIC DNA]</scope>
    <source>
        <strain evidence="3">HC45</strain>
    </source>
</reference>
<keyword evidence="1" id="KW-0812">Transmembrane</keyword>
<protein>
    <submittedName>
        <fullName evidence="2">Stage III sporulation protein AD</fullName>
    </submittedName>
</protein>
<dbReference type="STRING" id="1555112.LIP_2604"/>
<keyword evidence="1" id="KW-1133">Transmembrane helix</keyword>
<feature type="transmembrane region" description="Helical" evidence="1">
    <location>
        <begin position="34"/>
        <end position="55"/>
    </location>
</feature>
<dbReference type="OrthoDB" id="1682150at2"/>
<dbReference type="NCBIfam" id="TIGR02849">
    <property type="entry name" value="spore_III_AD"/>
    <property type="match status" value="1"/>
</dbReference>
<dbReference type="EMBL" id="AP014924">
    <property type="protein sequence ID" value="BAS28434.1"/>
    <property type="molecule type" value="Genomic_DNA"/>
</dbReference>
<evidence type="ECO:0000313" key="2">
    <source>
        <dbReference type="EMBL" id="BAS28434.1"/>
    </source>
</evidence>
<feature type="transmembrane region" description="Helical" evidence="1">
    <location>
        <begin position="67"/>
        <end position="87"/>
    </location>
</feature>
<dbReference type="AlphaFoldDB" id="A0A0K2SNM2"/>
<dbReference type="InterPro" id="IPR025664">
    <property type="entry name" value="Spore_III_AC/AD"/>
</dbReference>
<organism evidence="2 3">
    <name type="scientific">Limnochorda pilosa</name>
    <dbReference type="NCBI Taxonomy" id="1555112"/>
    <lineage>
        <taxon>Bacteria</taxon>
        <taxon>Bacillati</taxon>
        <taxon>Bacillota</taxon>
        <taxon>Limnochordia</taxon>
        <taxon>Limnochordales</taxon>
        <taxon>Limnochordaceae</taxon>
        <taxon>Limnochorda</taxon>
    </lineage>
</organism>
<keyword evidence="1" id="KW-0472">Membrane</keyword>
<dbReference type="RefSeq" id="WP_068138781.1">
    <property type="nucleotide sequence ID" value="NZ_AP014924.1"/>
</dbReference>
<evidence type="ECO:0000256" key="1">
    <source>
        <dbReference type="SAM" id="Phobius"/>
    </source>
</evidence>
<gene>
    <name evidence="2" type="ORF">LIP_2604</name>
</gene>
<proteinExistence type="predicted"/>
<accession>A0A0K2SNM2</accession>
<keyword evidence="3" id="KW-1185">Reference proteome</keyword>